<comment type="caution">
    <text evidence="3">The sequence shown here is derived from an EMBL/GenBank/DDBJ whole genome shotgun (WGS) entry which is preliminary data.</text>
</comment>
<dbReference type="Proteomes" id="UP000772196">
    <property type="component" value="Unassembled WGS sequence"/>
</dbReference>
<feature type="domain" description="M23ase beta-sheet core" evidence="2">
    <location>
        <begin position="253"/>
        <end position="350"/>
    </location>
</feature>
<proteinExistence type="predicted"/>
<protein>
    <submittedName>
        <fullName evidence="3">M23 family metallopeptidase</fullName>
    </submittedName>
</protein>
<evidence type="ECO:0000256" key="1">
    <source>
        <dbReference type="SAM" id="SignalP"/>
    </source>
</evidence>
<dbReference type="PANTHER" id="PTHR21666:SF270">
    <property type="entry name" value="MUREIN HYDROLASE ACTIVATOR ENVC"/>
    <property type="match status" value="1"/>
</dbReference>
<dbReference type="Pfam" id="PF01551">
    <property type="entry name" value="Peptidase_M23"/>
    <property type="match status" value="1"/>
</dbReference>
<dbReference type="EMBL" id="JAAWWP010000007">
    <property type="protein sequence ID" value="NKI42322.1"/>
    <property type="molecule type" value="Genomic_DNA"/>
</dbReference>
<organism evidence="3 4">
    <name type="scientific">Streptomyces physcomitrii</name>
    <dbReference type="NCBI Taxonomy" id="2724184"/>
    <lineage>
        <taxon>Bacteria</taxon>
        <taxon>Bacillati</taxon>
        <taxon>Actinomycetota</taxon>
        <taxon>Actinomycetes</taxon>
        <taxon>Kitasatosporales</taxon>
        <taxon>Streptomycetaceae</taxon>
        <taxon>Streptomyces</taxon>
    </lineage>
</organism>
<sequence>MSSCPARHRRLRSRPLLVPVLPALLCALLGLGAPTAAADPAGGADAAGGTAGARVARLYQEAARASEAYERGRLAAAEQQAKAARIQRLLALERQRTHALHRDLGRLAREQYRGSGGLPYAAGMLLAADPEEMLRGSRIAAHANLAVDNAVTRSRTAARRLAASEREAAVARRALDRQTAALDRLKKSVKERLGQAQWTLQGEADQAVAAGSCPGATRPEGPEEPAPGPWVAPVAGYQLSAGFDSAGAHWSHRHTGQDFAVPIGTPVRAAGAGRVVRVSCGGGFGMEIVLAHPNGYFTQYAHLASPAVDQGERVRAGQRIGQSGTSGNSTGPHLHFEVRLTEEMGSAVDPVPWLAEHGVVVGDESGGGDGSGAGGGG</sequence>
<evidence type="ECO:0000313" key="3">
    <source>
        <dbReference type="EMBL" id="NKI42322.1"/>
    </source>
</evidence>
<dbReference type="RefSeq" id="WP_168539334.1">
    <property type="nucleotide sequence ID" value="NZ_JAAWWP010000007.1"/>
</dbReference>
<evidence type="ECO:0000259" key="2">
    <source>
        <dbReference type="Pfam" id="PF01551"/>
    </source>
</evidence>
<evidence type="ECO:0000313" key="4">
    <source>
        <dbReference type="Proteomes" id="UP000772196"/>
    </source>
</evidence>
<name>A0ABX1H2M9_9ACTN</name>
<reference evidence="3 4" key="1">
    <citation type="submission" date="2020-04" db="EMBL/GenBank/DDBJ databases">
        <title>Phylogenetic Diversity and Antibacterial Activity against Ralstonia solanacearum of Endophytic Actinomycete Isolated from Moss.</title>
        <authorList>
            <person name="Zhuang X."/>
        </authorList>
    </citation>
    <scope>NUCLEOTIDE SEQUENCE [LARGE SCALE GENOMIC DNA]</scope>
    <source>
        <strain evidence="3 4">LD120</strain>
    </source>
</reference>
<dbReference type="InterPro" id="IPR050570">
    <property type="entry name" value="Cell_wall_metabolism_enzyme"/>
</dbReference>
<accession>A0ABX1H2M9</accession>
<feature type="signal peptide" evidence="1">
    <location>
        <begin position="1"/>
        <end position="38"/>
    </location>
</feature>
<gene>
    <name evidence="3" type="ORF">HFV08_13935</name>
</gene>
<dbReference type="PANTHER" id="PTHR21666">
    <property type="entry name" value="PEPTIDASE-RELATED"/>
    <property type="match status" value="1"/>
</dbReference>
<dbReference type="CDD" id="cd12797">
    <property type="entry name" value="M23_peptidase"/>
    <property type="match status" value="1"/>
</dbReference>
<dbReference type="Gene3D" id="2.70.70.10">
    <property type="entry name" value="Glucose Permease (Domain IIA)"/>
    <property type="match status" value="1"/>
</dbReference>
<dbReference type="InterPro" id="IPR016047">
    <property type="entry name" value="M23ase_b-sheet_dom"/>
</dbReference>
<dbReference type="SUPFAM" id="SSF51261">
    <property type="entry name" value="Duplicated hybrid motif"/>
    <property type="match status" value="1"/>
</dbReference>
<keyword evidence="1" id="KW-0732">Signal</keyword>
<feature type="chain" id="PRO_5046875881" evidence="1">
    <location>
        <begin position="39"/>
        <end position="377"/>
    </location>
</feature>
<keyword evidence="4" id="KW-1185">Reference proteome</keyword>
<dbReference type="InterPro" id="IPR011055">
    <property type="entry name" value="Dup_hybrid_motif"/>
</dbReference>